<dbReference type="InterPro" id="IPR038718">
    <property type="entry name" value="SNF2-like_sf"/>
</dbReference>
<keyword evidence="4" id="KW-0347">Helicase</keyword>
<reference evidence="4 5" key="1">
    <citation type="submission" date="2018-07" db="EMBL/GenBank/DDBJ databases">
        <title>Genomic Encyclopedia of Type Strains, Phase IV (KMG-IV): sequencing the most valuable type-strain genomes for metagenomic binning, comparative biology and taxonomic classification.</title>
        <authorList>
            <person name="Goeker M."/>
        </authorList>
    </citation>
    <scope>NUCLEOTIDE SEQUENCE [LARGE SCALE GENOMIC DNA]</scope>
    <source>
        <strain evidence="4 5">DSM 4134</strain>
    </source>
</reference>
<dbReference type="SUPFAM" id="SSF52540">
    <property type="entry name" value="P-loop containing nucleoside triphosphate hydrolases"/>
    <property type="match status" value="2"/>
</dbReference>
<dbReference type="InterPro" id="IPR014001">
    <property type="entry name" value="Helicase_ATP-bd"/>
</dbReference>
<dbReference type="Gene3D" id="3.40.50.300">
    <property type="entry name" value="P-loop containing nucleotide triphosphate hydrolases"/>
    <property type="match status" value="1"/>
</dbReference>
<dbReference type="GO" id="GO:0004386">
    <property type="term" value="F:helicase activity"/>
    <property type="evidence" value="ECO:0007669"/>
    <property type="project" value="UniProtKB-KW"/>
</dbReference>
<comment type="caution">
    <text evidence="4">The sequence shown here is derived from an EMBL/GenBank/DDBJ whole genome shotgun (WGS) entry which is preliminary data.</text>
</comment>
<dbReference type="InterPro" id="IPR049730">
    <property type="entry name" value="SNF2/RAD54-like_C"/>
</dbReference>
<dbReference type="CDD" id="cd18793">
    <property type="entry name" value="SF2_C_SNF"/>
    <property type="match status" value="1"/>
</dbReference>
<dbReference type="GO" id="GO:0016787">
    <property type="term" value="F:hydrolase activity"/>
    <property type="evidence" value="ECO:0007669"/>
    <property type="project" value="UniProtKB-KW"/>
</dbReference>
<evidence type="ECO:0000313" key="5">
    <source>
        <dbReference type="Proteomes" id="UP000256779"/>
    </source>
</evidence>
<proteinExistence type="predicted"/>
<dbReference type="SMART" id="SM00487">
    <property type="entry name" value="DEXDc"/>
    <property type="match status" value="1"/>
</dbReference>
<feature type="domain" description="Helicase C-terminal" evidence="3">
    <location>
        <begin position="816"/>
        <end position="965"/>
    </location>
</feature>
<dbReference type="PROSITE" id="PS51194">
    <property type="entry name" value="HELICASE_CTER"/>
    <property type="match status" value="1"/>
</dbReference>
<dbReference type="OrthoDB" id="9760715at2"/>
<dbReference type="Proteomes" id="UP000256779">
    <property type="component" value="Unassembled WGS sequence"/>
</dbReference>
<keyword evidence="4" id="KW-0547">Nucleotide-binding</keyword>
<dbReference type="Pfam" id="PF00271">
    <property type="entry name" value="Helicase_C"/>
    <property type="match status" value="1"/>
</dbReference>
<evidence type="ECO:0000259" key="3">
    <source>
        <dbReference type="PROSITE" id="PS51194"/>
    </source>
</evidence>
<keyword evidence="1" id="KW-0378">Hydrolase</keyword>
<dbReference type="AlphaFoldDB" id="A0A3D9L7C4"/>
<dbReference type="Gene3D" id="3.40.50.10810">
    <property type="entry name" value="Tandem AAA-ATPase domain"/>
    <property type="match status" value="1"/>
</dbReference>
<dbReference type="RefSeq" id="WP_115867405.1">
    <property type="nucleotide sequence ID" value="NZ_QREG01000005.1"/>
</dbReference>
<dbReference type="SMART" id="SM00490">
    <property type="entry name" value="HELICc"/>
    <property type="match status" value="1"/>
</dbReference>
<dbReference type="PROSITE" id="PS51192">
    <property type="entry name" value="HELICASE_ATP_BIND_1"/>
    <property type="match status" value="1"/>
</dbReference>
<evidence type="ECO:0000256" key="1">
    <source>
        <dbReference type="ARBA" id="ARBA00022801"/>
    </source>
</evidence>
<dbReference type="CDD" id="cd18012">
    <property type="entry name" value="DEXQc_arch_SWI2_SNF2"/>
    <property type="match status" value="1"/>
</dbReference>
<keyword evidence="4" id="KW-0067">ATP-binding</keyword>
<evidence type="ECO:0000259" key="2">
    <source>
        <dbReference type="PROSITE" id="PS51192"/>
    </source>
</evidence>
<accession>A0A3D9L7C4</accession>
<dbReference type="PANTHER" id="PTHR10799">
    <property type="entry name" value="SNF2/RAD54 HELICASE FAMILY"/>
    <property type="match status" value="1"/>
</dbReference>
<dbReference type="InterPro" id="IPR001650">
    <property type="entry name" value="Helicase_C-like"/>
</dbReference>
<gene>
    <name evidence="4" type="ORF">C7460_10518</name>
</gene>
<dbReference type="GO" id="GO:0005524">
    <property type="term" value="F:ATP binding"/>
    <property type="evidence" value="ECO:0007669"/>
    <property type="project" value="InterPro"/>
</dbReference>
<evidence type="ECO:0000313" key="4">
    <source>
        <dbReference type="EMBL" id="REE00397.1"/>
    </source>
</evidence>
<dbReference type="InterPro" id="IPR027417">
    <property type="entry name" value="P-loop_NTPase"/>
</dbReference>
<dbReference type="InterPro" id="IPR000330">
    <property type="entry name" value="SNF2_N"/>
</dbReference>
<feature type="domain" description="Helicase ATP-binding" evidence="2">
    <location>
        <begin position="532"/>
        <end position="691"/>
    </location>
</feature>
<protein>
    <submittedName>
        <fullName evidence="4">SNF2 family DNA or RNA helicase</fullName>
    </submittedName>
</protein>
<sequence length="978" mass="113760">MKVSADQPFQIVYSLFEHEYLGYLFESFVVKVNDKGNLTYMHQNISSKNAQEFDKGLDERDYELIKQMDQMQQKAVFNHFQKKKMKPNEFFLKVFDKKTGDKLLQEEIDRYLERRRSKILSLIHGKMLFEMGKDGEPTWKQITISEEKASVLFHFRRNEENTHYFPTIKLKDEKVHFYQNDSYLLCKDPAWMVVDDTLFTFEQEVNGKKLKPFFNKKFILIPKNVEETYYKKFVAPLIASFDVYAKGFEIKSESHEPKPVLTFSELASAGQTTGSLFGDTNNTNGNGSADMSKILFELSFKYGTYSYKADKLKNVSVSVERHEDDYVFHRIRRNSVQEKNFIETLSNTGLQLKSSRSTLNKTNALSWLNDNLDTLREQGFIINQQDSGEKKYFVGPTKIDLEIMESIDWFDIKAVIQFGDYQIPFTTIRKHMLNKTREFKLPNGEYAVIPDRWATEYGDLFAFANEDDDKLKLNKIHVSLVKDLKDSNNARVEMTRKLEKLMDFDEIEDAPFPDKFNGTLRPYQQAGYNWLEFLNEYGFGGCLADDMGLGKTVQTLSLLQAEKEKDNGSTSLLVMPTSLIYNWEMEAGKFTPDLKILNYTGTNRNKDHEQFAQYDLVITSYGITRIDTEILNQFYFNYIILDESQAIKNPDSIISKAVRALKSRRKLILTGTPIENSTMDLWSQMSFVNPGLLGTSKFFKQEYQIPIEKKKDEAKTRRLNALIKPFILRREKTQVAKDLPEKVENIHFSDLSESQRAYYDREKENYRGKILDLIETEGIQKSQMMLLQGLTRLRQIANHPAMVEENYDGDSGKFEDVCHMISKALGKDHKILIFSQFVKHLKIVEKYLKDENITYSYLDGSVKDRQAEVEKFQNDDKVRVFLISLKAGGVGLNLTEADYVFLLDPWWNPAIEAQAVDRAHRIGQKNTVFTYKFIARDTVEEKILKLQESKLKLAKNLITIEESFVKSLSKEDITKLFD</sequence>
<name>A0A3D9L7C4_MARFU</name>
<organism evidence="4 5">
    <name type="scientific">Marinoscillum furvescens DSM 4134</name>
    <dbReference type="NCBI Taxonomy" id="1122208"/>
    <lineage>
        <taxon>Bacteria</taxon>
        <taxon>Pseudomonadati</taxon>
        <taxon>Bacteroidota</taxon>
        <taxon>Cytophagia</taxon>
        <taxon>Cytophagales</taxon>
        <taxon>Reichenbachiellaceae</taxon>
        <taxon>Marinoscillum</taxon>
    </lineage>
</organism>
<keyword evidence="5" id="KW-1185">Reference proteome</keyword>
<dbReference type="Pfam" id="PF00176">
    <property type="entry name" value="SNF2-rel_dom"/>
    <property type="match status" value="1"/>
</dbReference>
<dbReference type="EMBL" id="QREG01000005">
    <property type="protein sequence ID" value="REE00397.1"/>
    <property type="molecule type" value="Genomic_DNA"/>
</dbReference>